<dbReference type="Gene3D" id="1.10.150.870">
    <property type="match status" value="1"/>
</dbReference>
<keyword evidence="5 11" id="KW-0235">DNA replication</keyword>
<dbReference type="CDD" id="cd06127">
    <property type="entry name" value="DEDDh"/>
    <property type="match status" value="1"/>
</dbReference>
<proteinExistence type="inferred from homology"/>
<evidence type="ECO:0000256" key="10">
    <source>
        <dbReference type="ARBA" id="ARBA00049244"/>
    </source>
</evidence>
<dbReference type="Gene3D" id="3.30.1900.20">
    <property type="match status" value="2"/>
</dbReference>
<protein>
    <recommendedName>
        <fullName evidence="11">DNA polymerase III PolC-type</fullName>
        <shortName evidence="11">PolIII</shortName>
        <ecNumber evidence="11">2.7.7.7</ecNumber>
    </recommendedName>
</protein>
<dbReference type="InterPro" id="IPR044923">
    <property type="entry name" value="PolC_middle_finger_sf"/>
</dbReference>
<evidence type="ECO:0000256" key="5">
    <source>
        <dbReference type="ARBA" id="ARBA00022705"/>
    </source>
</evidence>
<keyword evidence="4 11" id="KW-0548">Nucleotidyltransferase</keyword>
<dbReference type="Pfam" id="PF00929">
    <property type="entry name" value="RNase_T"/>
    <property type="match status" value="1"/>
</dbReference>
<gene>
    <name evidence="11 15" type="primary">polC</name>
    <name evidence="15" type="ORF">CLPU_5c01640</name>
</gene>
<dbReference type="InterPro" id="IPR028112">
    <property type="entry name" value="DNA_PolC-type_N_I"/>
</dbReference>
<dbReference type="GO" id="GO:0006261">
    <property type="term" value="P:DNA-templated DNA replication"/>
    <property type="evidence" value="ECO:0007669"/>
    <property type="project" value="UniProtKB-UniRule"/>
</dbReference>
<dbReference type="Pfam" id="PF02811">
    <property type="entry name" value="PHP"/>
    <property type="match status" value="2"/>
</dbReference>
<dbReference type="NCBIfam" id="TIGR01405">
    <property type="entry name" value="polC_Gram_pos"/>
    <property type="match status" value="1"/>
</dbReference>
<evidence type="ECO:0000313" key="16">
    <source>
        <dbReference type="Proteomes" id="UP000037267"/>
    </source>
</evidence>
<sequence>MTLPKKKVEDIIKSLKIDITSSEILQAKIDKVIVNNKNKELKLILSAENIINDRNLEKLRKLFEEKFSKFSNISLNVKYKELSINEDGIIDKYLQNIIYQINKMIPSSCAWIHNINYKIVNNVINFILDSEIAIYTLEAKSMNKILEDKIKNEFGNDVYIKFEYEENNKNEEDYLKQKELEESKILTELIVNNNNSKSNNSSKPESGKSFEPSKNSFRSKSNSSSIIKKIQGDITKISEINMHSGFVIIEGEIFDVESKEIKGDRKLYTFSLTDYTNSITVKVFTNKKNEETLQETLKENIFVRLSGDVVYDNFSRQVVVMLKNIQTLKKETRKDIHPEKRVELHCHTKMSSMDGMTSFSAIAKRASDWGHKAIAITDHGIVQSFPEGMDAARNLGIKVLYGVEGYLVNDSKQIITNVSNEDIDCEYVVFDIETTGFSSRNDEIIEIGAVKVKDGNIVDRYSQLIKPSVNIPDKIVELTGINDNMVKDKPSIIEVLPDFLEFINGSVLVAHNASFDVSFIKENLYKIEETLDNPILDTLSLTRVLFPELRSHKLNLVAKHLGISLENHHRAVDDSEATAEILLKCIDKLKEEGIYKLEDINVFSSNNTNIKSEETFHIIIFAKNQNGLKNLYKIISESHLNYFYRRPRIPKSLLTKYREDLIIGSACEAGELYRSILKNKDYNEISDIVSFYDFLEIQPIENNAFLVQNKMVKDYDELKSINKKIVDLGEKHNKPVVATGDVHFLDPEDEVYRRILMSGQGFSDADNQAPLYLKTTDEMLLEFSYLGEEKAKEVVIYNTNLISDMIEEIIPIPDGTFAPVIEGADDELRRINYEKAISIYGDPLPELVKARLDRELNSIISNGYAVMYIIAQKLVTKSLSDGYLVGSRGSVGSSFVATMSDITEVNPLPPHYVCPECKNSEFITDGSIGSGADLKEKNCPKCGTMYKKDGHDIPFEVFLGFEGDKEPDIDLNFAGEYQAVAHQYTEELFGKGYVFRAGTIGTIAEKTAYGFVKKYFDERNKLVNPPEINRLVKGCTGIKRTSGQHPGGIMVVPSYKDIYDFTPIQYPADDVKSGVITTHFDYHSISGRILKLDILGHDVPSIIKMLEDLTGLNAQSISLDDKETMNIFVSTESLGITKEDINSEVGTLGIPEFGTKFVRQMLIDTKPTTFAELVRISGLSHGTDVWINNAQELVRDGVAKLSGVICTRDDIMLYLIYNGLDKKKSFKIMEKVRKGKGLSEDEENYMRENNIPEWYIESCKKIKYMFPKAHAVAYVMMSFRIAYFKVHYPEAFYATYFTSKAMDFDAELIVKGRSAVENKIKELEALGNDKTTKEKNLLTVLEVALEMYARGFKFEKVDLYKSDSDKFLIGDEGIIPPLKSLEGVGENAARNIVKEREQGVFLSVEDLVTRAKVTKTVIEALRVHGCLGNMPESNQLTLFNI</sequence>
<dbReference type="Gene3D" id="2.40.50.140">
    <property type="entry name" value="Nucleic acid-binding proteins"/>
    <property type="match status" value="1"/>
</dbReference>
<keyword evidence="7 11" id="KW-0378">Hydrolase</keyword>
<feature type="region of interest" description="Disordered" evidence="12">
    <location>
        <begin position="194"/>
        <end position="224"/>
    </location>
</feature>
<dbReference type="SUPFAM" id="SSF53098">
    <property type="entry name" value="Ribonuclease H-like"/>
    <property type="match status" value="1"/>
</dbReference>
<dbReference type="GO" id="GO:0008408">
    <property type="term" value="F:3'-5' exonuclease activity"/>
    <property type="evidence" value="ECO:0007669"/>
    <property type="project" value="UniProtKB-UniRule"/>
</dbReference>
<dbReference type="Gene3D" id="6.10.140.1510">
    <property type="match status" value="1"/>
</dbReference>
<dbReference type="InterPro" id="IPR029460">
    <property type="entry name" value="DNAPol_HHH"/>
</dbReference>
<feature type="domain" description="Polymerase/histidinol phosphatase N-terminal" evidence="14">
    <location>
        <begin position="342"/>
        <end position="409"/>
    </location>
</feature>
<evidence type="ECO:0000256" key="12">
    <source>
        <dbReference type="SAM" id="MobiDB-lite"/>
    </source>
</evidence>
<evidence type="ECO:0000259" key="13">
    <source>
        <dbReference type="SMART" id="SM00479"/>
    </source>
</evidence>
<dbReference type="GO" id="GO:0003677">
    <property type="term" value="F:DNA binding"/>
    <property type="evidence" value="ECO:0007669"/>
    <property type="project" value="UniProtKB-UniRule"/>
</dbReference>
<dbReference type="SUPFAM" id="SSF160975">
    <property type="entry name" value="AF1531-like"/>
    <property type="match status" value="1"/>
</dbReference>
<comment type="subcellular location">
    <subcellularLocation>
        <location evidence="11">Cytoplasm</location>
    </subcellularLocation>
</comment>
<dbReference type="SUPFAM" id="SSF50249">
    <property type="entry name" value="Nucleic acid-binding proteins"/>
    <property type="match status" value="1"/>
</dbReference>
<accession>A0A0L0WBN7</accession>
<comment type="function">
    <text evidence="1 11">Required for replicative DNA synthesis. This DNA polymerase also exhibits 3' to 5' exonuclease activity.</text>
</comment>
<evidence type="ECO:0000313" key="15">
    <source>
        <dbReference type="EMBL" id="KNF08857.1"/>
    </source>
</evidence>
<keyword evidence="6 11" id="KW-0540">Nuclease</keyword>
<dbReference type="CDD" id="cd07435">
    <property type="entry name" value="PHP_PolIIIA_POLC"/>
    <property type="match status" value="1"/>
</dbReference>
<dbReference type="PANTHER" id="PTHR32294:SF5">
    <property type="entry name" value="DNA POLYMERASE III POLC-TYPE"/>
    <property type="match status" value="1"/>
</dbReference>
<evidence type="ECO:0000256" key="7">
    <source>
        <dbReference type="ARBA" id="ARBA00022801"/>
    </source>
</evidence>
<keyword evidence="16" id="KW-1185">Reference proteome</keyword>
<dbReference type="PANTHER" id="PTHR32294">
    <property type="entry name" value="DNA POLYMERASE III SUBUNIT ALPHA"/>
    <property type="match status" value="1"/>
</dbReference>
<dbReference type="PATRIC" id="fig|1503.3.peg.2689"/>
<dbReference type="InterPro" id="IPR004013">
    <property type="entry name" value="PHP_dom"/>
</dbReference>
<dbReference type="InterPro" id="IPR024754">
    <property type="entry name" value="DNA_PolC-like_N_II"/>
</dbReference>
<keyword evidence="8 11" id="KW-0269">Exonuclease</keyword>
<dbReference type="InterPro" id="IPR004805">
    <property type="entry name" value="DnaE2/DnaE/PolC"/>
</dbReference>
<dbReference type="NCBIfam" id="NF001688">
    <property type="entry name" value="PRK00448.1"/>
    <property type="match status" value="1"/>
</dbReference>
<evidence type="ECO:0000256" key="6">
    <source>
        <dbReference type="ARBA" id="ARBA00022722"/>
    </source>
</evidence>
<dbReference type="InterPro" id="IPR040982">
    <property type="entry name" value="DNA_pol3_finger"/>
</dbReference>
<dbReference type="InterPro" id="IPR006054">
    <property type="entry name" value="DnaQ"/>
</dbReference>
<dbReference type="EC" id="2.7.7.7" evidence="11"/>
<organism evidence="15 16">
    <name type="scientific">Gottschalkia purinilytica</name>
    <name type="common">Clostridium purinilyticum</name>
    <dbReference type="NCBI Taxonomy" id="1503"/>
    <lineage>
        <taxon>Bacteria</taxon>
        <taxon>Bacillati</taxon>
        <taxon>Bacillota</taxon>
        <taxon>Tissierellia</taxon>
        <taxon>Tissierellales</taxon>
        <taxon>Gottschalkiaceae</taxon>
        <taxon>Gottschalkia</taxon>
    </lineage>
</organism>
<dbReference type="GO" id="GO:0005737">
    <property type="term" value="C:cytoplasm"/>
    <property type="evidence" value="ECO:0007669"/>
    <property type="project" value="UniProtKB-SubCell"/>
</dbReference>
<dbReference type="InterPro" id="IPR013520">
    <property type="entry name" value="Ribonucl_H"/>
</dbReference>
<dbReference type="GO" id="GO:0003887">
    <property type="term" value="F:DNA-directed DNA polymerase activity"/>
    <property type="evidence" value="ECO:0007669"/>
    <property type="project" value="UniProtKB-UniRule"/>
</dbReference>
<dbReference type="InterPro" id="IPR012337">
    <property type="entry name" value="RNaseH-like_sf"/>
</dbReference>
<comment type="similarity">
    <text evidence="11">Belongs to the DNA polymerase type-C family. PolC subfamily.</text>
</comment>
<dbReference type="RefSeq" id="WP_050354953.1">
    <property type="nucleotide sequence ID" value="NZ_LGSS01000005.1"/>
</dbReference>
<dbReference type="Gene3D" id="1.10.150.700">
    <property type="entry name" value="PolC, middle finger domain"/>
    <property type="match status" value="1"/>
</dbReference>
<feature type="domain" description="Exonuclease" evidence="13">
    <location>
        <begin position="426"/>
        <end position="591"/>
    </location>
</feature>
<evidence type="ECO:0000256" key="8">
    <source>
        <dbReference type="ARBA" id="ARBA00022839"/>
    </source>
</evidence>
<dbReference type="Gene3D" id="3.30.420.10">
    <property type="entry name" value="Ribonuclease H-like superfamily/Ribonuclease H"/>
    <property type="match status" value="1"/>
</dbReference>
<dbReference type="SMART" id="SM00479">
    <property type="entry name" value="EXOIII"/>
    <property type="match status" value="1"/>
</dbReference>
<dbReference type="InterPro" id="IPR006308">
    <property type="entry name" value="Pol_III_a_PolC-type_gram_pos"/>
</dbReference>
<dbReference type="InterPro" id="IPR036397">
    <property type="entry name" value="RNaseH_sf"/>
</dbReference>
<reference evidence="16" key="1">
    <citation type="submission" date="2015-07" db="EMBL/GenBank/DDBJ databases">
        <title>Draft genome sequence of the purine-degrading Gottschalkia purinilyticum DSM 1384 (formerly Clostridium purinilyticum).</title>
        <authorList>
            <person name="Poehlein A."/>
            <person name="Schiel-Bengelsdorf B."/>
            <person name="Bengelsdorf F.R."/>
            <person name="Daniel R."/>
            <person name="Duerre P."/>
        </authorList>
    </citation>
    <scope>NUCLEOTIDE SEQUENCE [LARGE SCALE GENOMIC DNA]</scope>
    <source>
        <strain evidence="16">DSM 1384</strain>
    </source>
</reference>
<evidence type="ECO:0000256" key="9">
    <source>
        <dbReference type="ARBA" id="ARBA00022932"/>
    </source>
</evidence>
<dbReference type="NCBIfam" id="TIGR00573">
    <property type="entry name" value="dnaq"/>
    <property type="match status" value="1"/>
</dbReference>
<dbReference type="CDD" id="cd04484">
    <property type="entry name" value="polC_OBF"/>
    <property type="match status" value="1"/>
</dbReference>
<keyword evidence="9 11" id="KW-0239">DNA-directed DNA polymerase</keyword>
<dbReference type="InterPro" id="IPR011708">
    <property type="entry name" value="DNA_pol3_alpha_NTPase_dom"/>
</dbReference>
<dbReference type="Gene3D" id="3.20.20.140">
    <property type="entry name" value="Metal-dependent hydrolases"/>
    <property type="match status" value="2"/>
</dbReference>
<keyword evidence="3 11" id="KW-0808">Transferase</keyword>
<dbReference type="EMBL" id="LGSS01000005">
    <property type="protein sequence ID" value="KNF08857.1"/>
    <property type="molecule type" value="Genomic_DNA"/>
</dbReference>
<comment type="caution">
    <text evidence="15">The sequence shown here is derived from an EMBL/GenBank/DDBJ whole genome shotgun (WGS) entry which is preliminary data.</text>
</comment>
<dbReference type="Pfam" id="PF14480">
    <property type="entry name" value="DNA_pol3_a_NI"/>
    <property type="match status" value="1"/>
</dbReference>
<dbReference type="Pfam" id="PF11490">
    <property type="entry name" value="DNA_pol3_a_NII"/>
    <property type="match status" value="1"/>
</dbReference>
<dbReference type="Proteomes" id="UP000037267">
    <property type="component" value="Unassembled WGS sequence"/>
</dbReference>
<evidence type="ECO:0000256" key="11">
    <source>
        <dbReference type="HAMAP-Rule" id="MF_00356"/>
    </source>
</evidence>
<dbReference type="Pfam" id="PF17657">
    <property type="entry name" value="DNA_pol3_finger"/>
    <property type="match status" value="1"/>
</dbReference>
<dbReference type="InterPro" id="IPR003141">
    <property type="entry name" value="Pol/His_phosphatase_N"/>
</dbReference>
<dbReference type="OrthoDB" id="9804290at2"/>
<dbReference type="Pfam" id="PF14579">
    <property type="entry name" value="HHH_6"/>
    <property type="match status" value="1"/>
</dbReference>
<evidence type="ECO:0000259" key="14">
    <source>
        <dbReference type="SMART" id="SM00481"/>
    </source>
</evidence>
<dbReference type="HAMAP" id="MF_00356">
    <property type="entry name" value="DNApol_PolC"/>
    <property type="match status" value="1"/>
</dbReference>
<evidence type="ECO:0000256" key="1">
    <source>
        <dbReference type="ARBA" id="ARBA00003452"/>
    </source>
</evidence>
<dbReference type="Pfam" id="PF07733">
    <property type="entry name" value="DNA_pol3_alpha"/>
    <property type="match status" value="2"/>
</dbReference>
<evidence type="ECO:0000256" key="2">
    <source>
        <dbReference type="ARBA" id="ARBA00022490"/>
    </source>
</evidence>
<keyword evidence="2 11" id="KW-0963">Cytoplasm</keyword>
<dbReference type="InterPro" id="IPR012340">
    <property type="entry name" value="NA-bd_OB-fold"/>
</dbReference>
<evidence type="ECO:0000256" key="3">
    <source>
        <dbReference type="ARBA" id="ARBA00022679"/>
    </source>
</evidence>
<dbReference type="STRING" id="1503.CLPU_5c01640"/>
<comment type="catalytic activity">
    <reaction evidence="10 11">
        <text>DNA(n) + a 2'-deoxyribonucleoside 5'-triphosphate = DNA(n+1) + diphosphate</text>
        <dbReference type="Rhea" id="RHEA:22508"/>
        <dbReference type="Rhea" id="RHEA-COMP:17339"/>
        <dbReference type="Rhea" id="RHEA-COMP:17340"/>
        <dbReference type="ChEBI" id="CHEBI:33019"/>
        <dbReference type="ChEBI" id="CHEBI:61560"/>
        <dbReference type="ChEBI" id="CHEBI:173112"/>
        <dbReference type="EC" id="2.7.7.7"/>
    </reaction>
</comment>
<name>A0A0L0WBN7_GOTPU</name>
<evidence type="ECO:0000256" key="4">
    <source>
        <dbReference type="ARBA" id="ARBA00022695"/>
    </source>
</evidence>
<dbReference type="SMART" id="SM00481">
    <property type="entry name" value="POLIIIAc"/>
    <property type="match status" value="1"/>
</dbReference>
<dbReference type="FunFam" id="3.30.420.10:FF:000045">
    <property type="entry name" value="3'-5' exonuclease DinG"/>
    <property type="match status" value="1"/>
</dbReference>